<keyword evidence="2" id="KW-0378">Hydrolase</keyword>
<dbReference type="InterPro" id="IPR002641">
    <property type="entry name" value="PNPLA_dom"/>
</dbReference>
<keyword evidence="2" id="KW-0442">Lipid degradation</keyword>
<dbReference type="Gene3D" id="3.40.1090.10">
    <property type="entry name" value="Cytosolic phospholipase A2 catalytic domain"/>
    <property type="match status" value="1"/>
</dbReference>
<evidence type="ECO:0000313" key="4">
    <source>
        <dbReference type="EMBL" id="NMJ40120.1"/>
    </source>
</evidence>
<dbReference type="PROSITE" id="PS51318">
    <property type="entry name" value="TAT"/>
    <property type="match status" value="1"/>
</dbReference>
<evidence type="ECO:0000256" key="2">
    <source>
        <dbReference type="PROSITE-ProRule" id="PRU01161"/>
    </source>
</evidence>
<dbReference type="SUPFAM" id="SSF52151">
    <property type="entry name" value="FabD/lysophospholipase-like"/>
    <property type="match status" value="1"/>
</dbReference>
<proteinExistence type="predicted"/>
<name>A0A848E9G6_9PROT</name>
<comment type="caution">
    <text evidence="4">The sequence shown here is derived from an EMBL/GenBank/DDBJ whole genome shotgun (WGS) entry which is preliminary data.</text>
</comment>
<evidence type="ECO:0000256" key="1">
    <source>
        <dbReference type="ARBA" id="ARBA00023098"/>
    </source>
</evidence>
<dbReference type="AlphaFoldDB" id="A0A848E9G6"/>
<feature type="active site" description="Proton acceptor" evidence="2">
    <location>
        <position position="269"/>
    </location>
</feature>
<dbReference type="InterPro" id="IPR006311">
    <property type="entry name" value="TAT_signal"/>
</dbReference>
<dbReference type="GO" id="GO:0016787">
    <property type="term" value="F:hydrolase activity"/>
    <property type="evidence" value="ECO:0007669"/>
    <property type="project" value="UniProtKB-UniRule"/>
</dbReference>
<dbReference type="Pfam" id="PF01734">
    <property type="entry name" value="Patatin"/>
    <property type="match status" value="1"/>
</dbReference>
<feature type="short sequence motif" description="GXGXXG" evidence="2">
    <location>
        <begin position="94"/>
        <end position="99"/>
    </location>
</feature>
<feature type="active site" description="Nucleophile" evidence="2">
    <location>
        <position position="125"/>
    </location>
</feature>
<protein>
    <submittedName>
        <fullName evidence="4">Patatin family protein</fullName>
    </submittedName>
</protein>
<dbReference type="PROSITE" id="PS51635">
    <property type="entry name" value="PNPLA"/>
    <property type="match status" value="1"/>
</dbReference>
<dbReference type="GO" id="GO:0016042">
    <property type="term" value="P:lipid catabolic process"/>
    <property type="evidence" value="ECO:0007669"/>
    <property type="project" value="UniProtKB-UniRule"/>
</dbReference>
<keyword evidence="1 2" id="KW-0443">Lipid metabolism</keyword>
<gene>
    <name evidence="4" type="ORF">GWK16_02620</name>
</gene>
<keyword evidence="5" id="KW-1185">Reference proteome</keyword>
<dbReference type="Proteomes" id="UP000548582">
    <property type="component" value="Unassembled WGS sequence"/>
</dbReference>
<feature type="short sequence motif" description="GXSXG" evidence="2">
    <location>
        <begin position="123"/>
        <end position="127"/>
    </location>
</feature>
<evidence type="ECO:0000259" key="3">
    <source>
        <dbReference type="PROSITE" id="PS51635"/>
    </source>
</evidence>
<reference evidence="4 5" key="1">
    <citation type="submission" date="2020-03" db="EMBL/GenBank/DDBJ databases">
        <authorList>
            <person name="Sun Q."/>
        </authorList>
    </citation>
    <scope>NUCLEOTIDE SEQUENCE [LARGE SCALE GENOMIC DNA]</scope>
    <source>
        <strain evidence="4 5">JC162</strain>
    </source>
</reference>
<dbReference type="EMBL" id="JABBKX010000001">
    <property type="protein sequence ID" value="NMJ40120.1"/>
    <property type="molecule type" value="Genomic_DNA"/>
</dbReference>
<feature type="domain" description="PNPLA" evidence="3">
    <location>
        <begin position="90"/>
        <end position="285"/>
    </location>
</feature>
<dbReference type="InterPro" id="IPR016035">
    <property type="entry name" value="Acyl_Trfase/lysoPLipase"/>
</dbReference>
<dbReference type="RefSeq" id="WP_170052403.1">
    <property type="nucleotide sequence ID" value="NZ_JABBKX010000001.1"/>
</dbReference>
<feature type="short sequence motif" description="DGA/G" evidence="2">
    <location>
        <begin position="269"/>
        <end position="271"/>
    </location>
</feature>
<dbReference type="PROSITE" id="PS51257">
    <property type="entry name" value="PROKAR_LIPOPROTEIN"/>
    <property type="match status" value="1"/>
</dbReference>
<accession>A0A848E9G6</accession>
<sequence>MHRILAQRRGLLALAAGGTLATAGCAGPVRGPAVPRAETAHASVLGVPNERFLIPRDLPALVREFEAAGERRTRRRAAAGLGPDDRYGMLAVSGGGEDGAFGAGLLCGWSDQGSRPVFDLVTGVSTGALTAPFAFLGTAWDAPLKSVYTDITPADVLRTRFVTAALTDDALADNAPLFGTISRHLDERMLGAIAEGYAEGRLLLVGTANLDAQLPVTWNLGAIAASGHPGALDLIRRILLASAAVPGAFPPVMIDVAVGDRAYQEMHVDGGAFTQVFLYPRRLAELREARIRRGLPVVPARAYIIRNARLDPDWAMVDRRTLSIAGRAISTMIASGGYNDIVRIWSTTRQDGVDFNLAYIGADFTGSFREPFEQAYMRQLFDYAFARARRGYNWAKQPP</sequence>
<evidence type="ECO:0000313" key="5">
    <source>
        <dbReference type="Proteomes" id="UP000548582"/>
    </source>
</evidence>
<organism evidence="4 5">
    <name type="scientific">Neoroseomonas marina</name>
    <dbReference type="NCBI Taxonomy" id="1232220"/>
    <lineage>
        <taxon>Bacteria</taxon>
        <taxon>Pseudomonadati</taxon>
        <taxon>Pseudomonadota</taxon>
        <taxon>Alphaproteobacteria</taxon>
        <taxon>Acetobacterales</taxon>
        <taxon>Acetobacteraceae</taxon>
        <taxon>Neoroseomonas</taxon>
    </lineage>
</organism>